<keyword evidence="2" id="KW-1185">Reference proteome</keyword>
<dbReference type="Proteomes" id="UP000537592">
    <property type="component" value="Unassembled WGS sequence"/>
</dbReference>
<proteinExistence type="predicted"/>
<name>A0A7W5Z699_9HYPH</name>
<dbReference type="EMBL" id="JACICC010000006">
    <property type="protein sequence ID" value="MBB3810467.1"/>
    <property type="molecule type" value="Genomic_DNA"/>
</dbReference>
<evidence type="ECO:0000313" key="1">
    <source>
        <dbReference type="EMBL" id="MBB3810467.1"/>
    </source>
</evidence>
<accession>A0A7W5Z699</accession>
<organism evidence="1 2">
    <name type="scientific">Pseudochelatococcus contaminans</name>
    <dbReference type="NCBI Taxonomy" id="1538103"/>
    <lineage>
        <taxon>Bacteria</taxon>
        <taxon>Pseudomonadati</taxon>
        <taxon>Pseudomonadota</taxon>
        <taxon>Alphaproteobacteria</taxon>
        <taxon>Hyphomicrobiales</taxon>
        <taxon>Chelatococcaceae</taxon>
        <taxon>Pseudochelatococcus</taxon>
    </lineage>
</organism>
<sequence>MRKFSPLAKPRVSSPLLESIAILSLLVGMVHVITPADAQTHINRSASLVTSGQVWSNAFSSKADAALREENA</sequence>
<gene>
    <name evidence="1" type="ORF">FHS81_002568</name>
</gene>
<evidence type="ECO:0000313" key="2">
    <source>
        <dbReference type="Proteomes" id="UP000537592"/>
    </source>
</evidence>
<reference evidence="1 2" key="1">
    <citation type="submission" date="2020-08" db="EMBL/GenBank/DDBJ databases">
        <title>Genomic Encyclopedia of Type Strains, Phase IV (KMG-IV): sequencing the most valuable type-strain genomes for metagenomic binning, comparative biology and taxonomic classification.</title>
        <authorList>
            <person name="Goeker M."/>
        </authorList>
    </citation>
    <scope>NUCLEOTIDE SEQUENCE [LARGE SCALE GENOMIC DNA]</scope>
    <source>
        <strain evidence="1 2">DSM 28760</strain>
    </source>
</reference>
<dbReference type="AlphaFoldDB" id="A0A7W5Z699"/>
<comment type="caution">
    <text evidence="1">The sequence shown here is derived from an EMBL/GenBank/DDBJ whole genome shotgun (WGS) entry which is preliminary data.</text>
</comment>
<protein>
    <submittedName>
        <fullName evidence="1">Uncharacterized protein</fullName>
    </submittedName>
</protein>